<organism evidence="1 2">
    <name type="scientific">Deinococcus malanensis</name>
    <dbReference type="NCBI Taxonomy" id="1706855"/>
    <lineage>
        <taxon>Bacteria</taxon>
        <taxon>Thermotogati</taxon>
        <taxon>Deinococcota</taxon>
        <taxon>Deinococci</taxon>
        <taxon>Deinococcales</taxon>
        <taxon>Deinococcaceae</taxon>
        <taxon>Deinococcus</taxon>
    </lineage>
</organism>
<comment type="caution">
    <text evidence="1">The sequence shown here is derived from an EMBL/GenBank/DDBJ whole genome shotgun (WGS) entry which is preliminary data.</text>
</comment>
<evidence type="ECO:0000313" key="2">
    <source>
        <dbReference type="Proteomes" id="UP000647587"/>
    </source>
</evidence>
<dbReference type="EMBL" id="BMPP01000001">
    <property type="protein sequence ID" value="GGK10897.1"/>
    <property type="molecule type" value="Genomic_DNA"/>
</dbReference>
<gene>
    <name evidence="1" type="ORF">GCM10008955_00150</name>
</gene>
<accession>A0ABQ2EFT5</accession>
<dbReference type="RefSeq" id="WP_189003392.1">
    <property type="nucleotide sequence ID" value="NZ_BMPP01000001.1"/>
</dbReference>
<keyword evidence="2" id="KW-1185">Reference proteome</keyword>
<evidence type="ECO:0000313" key="1">
    <source>
        <dbReference type="EMBL" id="GGK10897.1"/>
    </source>
</evidence>
<name>A0ABQ2EFT5_9DEIO</name>
<proteinExistence type="predicted"/>
<sequence>MTLENGPVSLYVRTNYRKLGWNEAVRMTSLGTALMIWPLLKLGPSHRDESLSYFPADLREQVVDESTLEPDLLAELRTVETDLQALGFERVACSTDRQSVVKGVNAVAAMHLRHPSRHLVAFVGCARKTAGGFQTYTSVGAWDAGAVFYGITNQPPMDGPPQRKVRWLRAATAIEVLDAMDRQLPYHRRQPFAEEEMWEQLAVAQWAQVSWRLSRGRFDRVPGPQTPQSHTALV</sequence>
<dbReference type="Proteomes" id="UP000647587">
    <property type="component" value="Unassembled WGS sequence"/>
</dbReference>
<protein>
    <submittedName>
        <fullName evidence="1">Uncharacterized protein</fullName>
    </submittedName>
</protein>
<reference evidence="2" key="1">
    <citation type="journal article" date="2019" name="Int. J. Syst. Evol. Microbiol.">
        <title>The Global Catalogue of Microorganisms (GCM) 10K type strain sequencing project: providing services to taxonomists for standard genome sequencing and annotation.</title>
        <authorList>
            <consortium name="The Broad Institute Genomics Platform"/>
            <consortium name="The Broad Institute Genome Sequencing Center for Infectious Disease"/>
            <person name="Wu L."/>
            <person name="Ma J."/>
        </authorList>
    </citation>
    <scope>NUCLEOTIDE SEQUENCE [LARGE SCALE GENOMIC DNA]</scope>
    <source>
        <strain evidence="2">JCM 30331</strain>
    </source>
</reference>